<gene>
    <name evidence="3" type="primary">pcn</name>
    <name evidence="5" type="ordered locus">Igni_0713</name>
</gene>
<evidence type="ECO:0000256" key="1">
    <source>
        <dbReference type="ARBA" id="ARBA00022705"/>
    </source>
</evidence>
<dbReference type="KEGG" id="iho:Igni_0713"/>
<dbReference type="GO" id="GO:0006272">
    <property type="term" value="P:leading strand elongation"/>
    <property type="evidence" value="ECO:0007669"/>
    <property type="project" value="TreeGrafter"/>
</dbReference>
<dbReference type="GO" id="GO:0030337">
    <property type="term" value="F:DNA polymerase processivity factor activity"/>
    <property type="evidence" value="ECO:0007669"/>
    <property type="project" value="UniProtKB-UniRule"/>
</dbReference>
<evidence type="ECO:0000256" key="2">
    <source>
        <dbReference type="ARBA" id="ARBA00023125"/>
    </source>
</evidence>
<dbReference type="AlphaFoldDB" id="A8AAE3"/>
<evidence type="ECO:0000256" key="3">
    <source>
        <dbReference type="HAMAP-Rule" id="MF_00317"/>
    </source>
</evidence>
<dbReference type="GeneID" id="5562948"/>
<evidence type="ECO:0000259" key="4">
    <source>
        <dbReference type="Pfam" id="PF00705"/>
    </source>
</evidence>
<keyword evidence="1 3" id="KW-0235">DNA replication</keyword>
<dbReference type="GO" id="GO:0003677">
    <property type="term" value="F:DNA binding"/>
    <property type="evidence" value="ECO:0007669"/>
    <property type="project" value="UniProtKB-UniRule"/>
</dbReference>
<dbReference type="GO" id="GO:0006275">
    <property type="term" value="P:regulation of DNA replication"/>
    <property type="evidence" value="ECO:0007669"/>
    <property type="project" value="UniProtKB-UniRule"/>
</dbReference>
<dbReference type="InterPro" id="IPR022648">
    <property type="entry name" value="Pr_cel_nuc_antig_N"/>
</dbReference>
<evidence type="ECO:0000313" key="6">
    <source>
        <dbReference type="Proteomes" id="UP000000262"/>
    </source>
</evidence>
<comment type="similarity">
    <text evidence="3">Belongs to the PCNA family.</text>
</comment>
<dbReference type="NCBIfam" id="NF002218">
    <property type="entry name" value="PRK01115.1-1"/>
    <property type="match status" value="1"/>
</dbReference>
<name>A8AAE3_IGNH4</name>
<dbReference type="EMBL" id="CP000816">
    <property type="protein sequence ID" value="ABU81895.1"/>
    <property type="molecule type" value="Genomic_DNA"/>
</dbReference>
<dbReference type="SUPFAM" id="SSF55979">
    <property type="entry name" value="DNA clamp"/>
    <property type="match status" value="2"/>
</dbReference>
<proteinExistence type="inferred from homology"/>
<dbReference type="Pfam" id="PF00705">
    <property type="entry name" value="PCNA_N"/>
    <property type="match status" value="1"/>
</dbReference>
<dbReference type="PANTHER" id="PTHR11352:SF0">
    <property type="entry name" value="PROLIFERATING CELL NUCLEAR ANTIGEN"/>
    <property type="match status" value="1"/>
</dbReference>
<evidence type="ECO:0000313" key="5">
    <source>
        <dbReference type="EMBL" id="ABU81895.1"/>
    </source>
</evidence>
<accession>A8AAE3</accession>
<dbReference type="RefSeq" id="WP_011998747.1">
    <property type="nucleotide sequence ID" value="NC_009776.1"/>
</dbReference>
<dbReference type="PANTHER" id="PTHR11352">
    <property type="entry name" value="PROLIFERATING CELL NUCLEAR ANTIGEN"/>
    <property type="match status" value="1"/>
</dbReference>
<dbReference type="HAMAP" id="MF_00317">
    <property type="entry name" value="DNApol_clamp_arch"/>
    <property type="match status" value="1"/>
</dbReference>
<dbReference type="OrthoDB" id="14749at2157"/>
<dbReference type="Proteomes" id="UP000000262">
    <property type="component" value="Chromosome"/>
</dbReference>
<dbReference type="CDD" id="cd00577">
    <property type="entry name" value="PCNA"/>
    <property type="match status" value="1"/>
</dbReference>
<dbReference type="HOGENOM" id="CLU_043978_1_0_2"/>
<keyword evidence="6" id="KW-1185">Reference proteome</keyword>
<reference evidence="5 6" key="1">
    <citation type="journal article" date="2008" name="Genome Biol.">
        <title>A genomic analysis of the archaeal system Ignicoccus hospitalis-Nanoarchaeum equitans.</title>
        <authorList>
            <person name="Podar M."/>
            <person name="Anderson I."/>
            <person name="Makarova K.S."/>
            <person name="Elkins J.G."/>
            <person name="Ivanova N."/>
            <person name="Wall M.A."/>
            <person name="Lykidis A."/>
            <person name="Mavromatis K."/>
            <person name="Sun H."/>
            <person name="Hudson M.E."/>
            <person name="Chen W."/>
            <person name="Deciu C."/>
            <person name="Hutchison D."/>
            <person name="Eads J.R."/>
            <person name="Anderson A."/>
            <person name="Fernandes F."/>
            <person name="Szeto E."/>
            <person name="Lapidus A."/>
            <person name="Kyrpides N.C."/>
            <person name="Saier M.H.Jr."/>
            <person name="Richardson P.M."/>
            <person name="Rachel R."/>
            <person name="Huber H."/>
            <person name="Eisen J.A."/>
            <person name="Koonin E.V."/>
            <person name="Keller M."/>
            <person name="Stetter K.O."/>
        </authorList>
    </citation>
    <scope>NUCLEOTIDE SEQUENCE [LARGE SCALE GENOMIC DNA]</scope>
    <source>
        <strain evidence="6">KIN4/I / DSM 18386 / JCM 14125</strain>
    </source>
</reference>
<comment type="function">
    <text evidence="3">Sliding clamp subunit that acts as a moving platform for DNA processing. Responsible for tethering the catalytic subunit of DNA polymerase and other proteins to DNA during high-speed replication.</text>
</comment>
<dbReference type="PhylomeDB" id="A8AAE3"/>
<protein>
    <recommendedName>
        <fullName evidence="3">DNA polymerase sliding clamp</fullName>
    </recommendedName>
    <alternativeName>
        <fullName evidence="3">Proliferating cell nuclear antigen homolog</fullName>
        <shortName evidence="3">PCNA</shortName>
    </alternativeName>
</protein>
<dbReference type="InterPro" id="IPR046938">
    <property type="entry name" value="DNA_clamp_sf"/>
</dbReference>
<dbReference type="Gene3D" id="3.70.10.10">
    <property type="match status" value="1"/>
</dbReference>
<feature type="domain" description="Proliferating cell nuclear antigen PCNA N-terminal" evidence="4">
    <location>
        <begin position="8"/>
        <end position="123"/>
    </location>
</feature>
<dbReference type="STRING" id="453591.Igni_0713"/>
<keyword evidence="2 3" id="KW-0238">DNA-binding</keyword>
<sequence>MDEPTFRLMFPQASKFKKIFQPLTKLFEAMPLYVTQEGIDIKSMSSDKNTMVIFTMPSTSFEEYQVNEENVVVKIDSDELNKVVKRGTKDDAVILEYYKGSPYLHVKFLNRKTSVEREFKIQAFEVPEEEHLDEPQVQLTVTAKMDPADLRHVVADAKIVSDEVEVSTPDNETLTFVSFEANKSYEAELKLFNPLVSLVVEKEAKAKYSVQHLYDATRAYQAAKELTLEFATDMPMKLEMSMEAGSELRMWIAPRL</sequence>
<organism evidence="5 6">
    <name type="scientific">Ignicoccus hospitalis (strain KIN4/I / DSM 18386 / JCM 14125)</name>
    <dbReference type="NCBI Taxonomy" id="453591"/>
    <lineage>
        <taxon>Archaea</taxon>
        <taxon>Thermoproteota</taxon>
        <taxon>Thermoprotei</taxon>
        <taxon>Desulfurococcales</taxon>
        <taxon>Desulfurococcaceae</taxon>
        <taxon>Ignicoccus</taxon>
    </lineage>
</organism>
<dbReference type="eggNOG" id="arCOG00488">
    <property type="taxonomic scope" value="Archaea"/>
</dbReference>
<dbReference type="InterPro" id="IPR000730">
    <property type="entry name" value="Pr_cel_nuc_antig"/>
</dbReference>
<comment type="subunit">
    <text evidence="3">Homotrimer. The subunits circularize to form a toroid; DNA passes through its center. Replication factor C (RFC) is required to load the toroid on the DNA.</text>
</comment>